<reference evidence="1 2" key="2">
    <citation type="journal article" date="2013" name="Plant Cell Physiol.">
        <title>Rice Annotation Project Database (RAP-DB): an integrative and interactive database for rice genomics.</title>
        <authorList>
            <person name="Sakai H."/>
            <person name="Lee S.S."/>
            <person name="Tanaka T."/>
            <person name="Numa H."/>
            <person name="Kim J."/>
            <person name="Kawahara Y."/>
            <person name="Wakimoto H."/>
            <person name="Yang C.C."/>
            <person name="Iwamoto M."/>
            <person name="Abe T."/>
            <person name="Yamada Y."/>
            <person name="Muto A."/>
            <person name="Inokuchi H."/>
            <person name="Ikemura T."/>
            <person name="Matsumoto T."/>
            <person name="Sasaki T."/>
            <person name="Itoh T."/>
        </authorList>
    </citation>
    <scope>NUCLEOTIDE SEQUENCE [LARGE SCALE GENOMIC DNA]</scope>
    <source>
        <strain evidence="2">cv. Nipponbare</strain>
    </source>
</reference>
<organism evidence="1 2">
    <name type="scientific">Oryza sativa subsp. japonica</name>
    <name type="common">Rice</name>
    <dbReference type="NCBI Taxonomy" id="39947"/>
    <lineage>
        <taxon>Eukaryota</taxon>
        <taxon>Viridiplantae</taxon>
        <taxon>Streptophyta</taxon>
        <taxon>Embryophyta</taxon>
        <taxon>Tracheophyta</taxon>
        <taxon>Spermatophyta</taxon>
        <taxon>Magnoliopsida</taxon>
        <taxon>Liliopsida</taxon>
        <taxon>Poales</taxon>
        <taxon>Poaceae</taxon>
        <taxon>BOP clade</taxon>
        <taxon>Oryzoideae</taxon>
        <taxon>Oryzeae</taxon>
        <taxon>Oryzinae</taxon>
        <taxon>Oryza</taxon>
        <taxon>Oryza sativa</taxon>
    </lineage>
</organism>
<gene>
    <name evidence="1" type="ordered locus">Os03g0427201</name>
    <name evidence="1" type="ORF">OSNPB_030427201</name>
</gene>
<reference evidence="1 2" key="3">
    <citation type="journal article" date="2013" name="Rice">
        <title>Improvement of the Oryza sativa Nipponbare reference genome using next generation sequence and optical map data.</title>
        <authorList>
            <person name="Kawahara Y."/>
            <person name="de la Bastide M."/>
            <person name="Hamilton J.P."/>
            <person name="Kanamori H."/>
            <person name="McCombie W.R."/>
            <person name="Ouyang S."/>
            <person name="Schwartz D.C."/>
            <person name="Tanaka T."/>
            <person name="Wu J."/>
            <person name="Zhou S."/>
            <person name="Childs K.L."/>
            <person name="Davidson R.M."/>
            <person name="Lin H."/>
            <person name="Quesada-Ocampo L."/>
            <person name="Vaillancourt B."/>
            <person name="Sakai H."/>
            <person name="Lee S.S."/>
            <person name="Kim J."/>
            <person name="Numa H."/>
            <person name="Itoh T."/>
            <person name="Buell C.R."/>
            <person name="Matsumoto T."/>
        </authorList>
    </citation>
    <scope>NUCLEOTIDE SEQUENCE [LARGE SCALE GENOMIC DNA]</scope>
    <source>
        <strain evidence="2">cv. Nipponbare</strain>
    </source>
</reference>
<dbReference type="PaxDb" id="39947-A0A0P0VZ10"/>
<evidence type="ECO:0000313" key="1">
    <source>
        <dbReference type="EMBL" id="BAS84791.1"/>
    </source>
</evidence>
<dbReference type="EMBL" id="AP014959">
    <property type="protein sequence ID" value="BAS84791.1"/>
    <property type="molecule type" value="Genomic_DNA"/>
</dbReference>
<dbReference type="Proteomes" id="UP000059680">
    <property type="component" value="Chromosome 3"/>
</dbReference>
<protein>
    <submittedName>
        <fullName evidence="1">Os03g0427201 protein</fullName>
    </submittedName>
</protein>
<proteinExistence type="predicted"/>
<keyword evidence="2" id="KW-1185">Reference proteome</keyword>
<accession>A0A0P0VZ10</accession>
<evidence type="ECO:0000313" key="2">
    <source>
        <dbReference type="Proteomes" id="UP000059680"/>
    </source>
</evidence>
<sequence length="85" mass="9405">MEESRSLVVDLLRAGASWPSTRQPSSWERASAHALGRCRLALSRTAGPRPPPPHRARVLAAAFPLRALATASAPRRRRFRRPRAS</sequence>
<reference evidence="2" key="1">
    <citation type="journal article" date="2005" name="Nature">
        <title>The map-based sequence of the rice genome.</title>
        <authorList>
            <consortium name="International rice genome sequencing project (IRGSP)"/>
            <person name="Matsumoto T."/>
            <person name="Wu J."/>
            <person name="Kanamori H."/>
            <person name="Katayose Y."/>
            <person name="Fujisawa M."/>
            <person name="Namiki N."/>
            <person name="Mizuno H."/>
            <person name="Yamamoto K."/>
            <person name="Antonio B.A."/>
            <person name="Baba T."/>
            <person name="Sakata K."/>
            <person name="Nagamura Y."/>
            <person name="Aoki H."/>
            <person name="Arikawa K."/>
            <person name="Arita K."/>
            <person name="Bito T."/>
            <person name="Chiden Y."/>
            <person name="Fujitsuka N."/>
            <person name="Fukunaka R."/>
            <person name="Hamada M."/>
            <person name="Harada C."/>
            <person name="Hayashi A."/>
            <person name="Hijishita S."/>
            <person name="Honda M."/>
            <person name="Hosokawa S."/>
            <person name="Ichikawa Y."/>
            <person name="Idonuma A."/>
            <person name="Iijima M."/>
            <person name="Ikeda M."/>
            <person name="Ikeno M."/>
            <person name="Ito K."/>
            <person name="Ito S."/>
            <person name="Ito T."/>
            <person name="Ito Y."/>
            <person name="Ito Y."/>
            <person name="Iwabuchi A."/>
            <person name="Kamiya K."/>
            <person name="Karasawa W."/>
            <person name="Kurita K."/>
            <person name="Katagiri S."/>
            <person name="Kikuta A."/>
            <person name="Kobayashi H."/>
            <person name="Kobayashi N."/>
            <person name="Machita K."/>
            <person name="Maehara T."/>
            <person name="Masukawa M."/>
            <person name="Mizubayashi T."/>
            <person name="Mukai Y."/>
            <person name="Nagasaki H."/>
            <person name="Nagata Y."/>
            <person name="Naito S."/>
            <person name="Nakashima M."/>
            <person name="Nakama Y."/>
            <person name="Nakamichi Y."/>
            <person name="Nakamura M."/>
            <person name="Meguro A."/>
            <person name="Negishi M."/>
            <person name="Ohta I."/>
            <person name="Ohta T."/>
            <person name="Okamoto M."/>
            <person name="Ono N."/>
            <person name="Saji S."/>
            <person name="Sakaguchi M."/>
            <person name="Sakai K."/>
            <person name="Shibata M."/>
            <person name="Shimokawa T."/>
            <person name="Song J."/>
            <person name="Takazaki Y."/>
            <person name="Terasawa K."/>
            <person name="Tsugane M."/>
            <person name="Tsuji K."/>
            <person name="Ueda S."/>
            <person name="Waki K."/>
            <person name="Yamagata H."/>
            <person name="Yamamoto M."/>
            <person name="Yamamoto S."/>
            <person name="Yamane H."/>
            <person name="Yoshiki S."/>
            <person name="Yoshihara R."/>
            <person name="Yukawa K."/>
            <person name="Zhong H."/>
            <person name="Yano M."/>
            <person name="Yuan Q."/>
            <person name="Ouyang S."/>
            <person name="Liu J."/>
            <person name="Jones K.M."/>
            <person name="Gansberger K."/>
            <person name="Moffat K."/>
            <person name="Hill J."/>
            <person name="Bera J."/>
            <person name="Fadrosh D."/>
            <person name="Jin S."/>
            <person name="Johri S."/>
            <person name="Kim M."/>
            <person name="Overton L."/>
            <person name="Reardon M."/>
            <person name="Tsitrin T."/>
            <person name="Vuong H."/>
            <person name="Weaver B."/>
            <person name="Ciecko A."/>
            <person name="Tallon L."/>
            <person name="Jackson J."/>
            <person name="Pai G."/>
            <person name="Aken S.V."/>
            <person name="Utterback T."/>
            <person name="Reidmuller S."/>
            <person name="Feldblyum T."/>
            <person name="Hsiao J."/>
            <person name="Zismann V."/>
            <person name="Iobst S."/>
            <person name="de Vazeille A.R."/>
            <person name="Buell C.R."/>
            <person name="Ying K."/>
            <person name="Li Y."/>
            <person name="Lu T."/>
            <person name="Huang Y."/>
            <person name="Zhao Q."/>
            <person name="Feng Q."/>
            <person name="Zhang L."/>
            <person name="Zhu J."/>
            <person name="Weng Q."/>
            <person name="Mu J."/>
            <person name="Lu Y."/>
            <person name="Fan D."/>
            <person name="Liu Y."/>
            <person name="Guan J."/>
            <person name="Zhang Y."/>
            <person name="Yu S."/>
            <person name="Liu X."/>
            <person name="Zhang Y."/>
            <person name="Hong G."/>
            <person name="Han B."/>
            <person name="Choisne N."/>
            <person name="Demange N."/>
            <person name="Orjeda G."/>
            <person name="Samain S."/>
            <person name="Cattolico L."/>
            <person name="Pelletier E."/>
            <person name="Couloux A."/>
            <person name="Segurens B."/>
            <person name="Wincker P."/>
            <person name="D'Hont A."/>
            <person name="Scarpelli C."/>
            <person name="Weissenbach J."/>
            <person name="Salanoubat M."/>
            <person name="Quetier F."/>
            <person name="Yu Y."/>
            <person name="Kim H.R."/>
            <person name="Rambo T."/>
            <person name="Currie J."/>
            <person name="Collura K."/>
            <person name="Luo M."/>
            <person name="Yang T."/>
            <person name="Ammiraju J.S.S."/>
            <person name="Engler F."/>
            <person name="Soderlund C."/>
            <person name="Wing R.A."/>
            <person name="Palmer L.E."/>
            <person name="de la Bastide M."/>
            <person name="Spiegel L."/>
            <person name="Nascimento L."/>
            <person name="Zutavern T."/>
            <person name="O'Shaughnessy A."/>
            <person name="Dike S."/>
            <person name="Dedhia N."/>
            <person name="Preston R."/>
            <person name="Balija V."/>
            <person name="McCombie W.R."/>
            <person name="Chow T."/>
            <person name="Chen H."/>
            <person name="Chung M."/>
            <person name="Chen C."/>
            <person name="Shaw J."/>
            <person name="Wu H."/>
            <person name="Hsiao K."/>
            <person name="Chao Y."/>
            <person name="Chu M."/>
            <person name="Cheng C."/>
            <person name="Hour A."/>
            <person name="Lee P."/>
            <person name="Lin S."/>
            <person name="Lin Y."/>
            <person name="Liou J."/>
            <person name="Liu S."/>
            <person name="Hsing Y."/>
            <person name="Raghuvanshi S."/>
            <person name="Mohanty A."/>
            <person name="Bharti A.K."/>
            <person name="Gaur A."/>
            <person name="Gupta V."/>
            <person name="Kumar D."/>
            <person name="Ravi V."/>
            <person name="Vij S."/>
            <person name="Kapur A."/>
            <person name="Khurana P."/>
            <person name="Khurana P."/>
            <person name="Khurana J.P."/>
            <person name="Tyagi A.K."/>
            <person name="Gaikwad K."/>
            <person name="Singh A."/>
            <person name="Dalal V."/>
            <person name="Srivastava S."/>
            <person name="Dixit A."/>
            <person name="Pal A.K."/>
            <person name="Ghazi I.A."/>
            <person name="Yadav M."/>
            <person name="Pandit A."/>
            <person name="Bhargava A."/>
            <person name="Sureshbabu K."/>
            <person name="Batra K."/>
            <person name="Sharma T.R."/>
            <person name="Mohapatra T."/>
            <person name="Singh N.K."/>
            <person name="Messing J."/>
            <person name="Nelson A.B."/>
            <person name="Fuks G."/>
            <person name="Kavchok S."/>
            <person name="Keizer G."/>
            <person name="Linton E."/>
            <person name="Llaca V."/>
            <person name="Song R."/>
            <person name="Tanyolac B."/>
            <person name="Young S."/>
            <person name="Ho-Il K."/>
            <person name="Hahn J.H."/>
            <person name="Sangsakoo G."/>
            <person name="Vanavichit A."/>
            <person name="de Mattos Luiz.A.T."/>
            <person name="Zimmer P.D."/>
            <person name="Malone G."/>
            <person name="Dellagostin O."/>
            <person name="de Oliveira A.C."/>
            <person name="Bevan M."/>
            <person name="Bancroft I."/>
            <person name="Minx P."/>
            <person name="Cordum H."/>
            <person name="Wilson R."/>
            <person name="Cheng Z."/>
            <person name="Jin W."/>
            <person name="Jiang J."/>
            <person name="Leong S.A."/>
            <person name="Iwama H."/>
            <person name="Gojobori T."/>
            <person name="Itoh T."/>
            <person name="Niimura Y."/>
            <person name="Fujii Y."/>
            <person name="Habara T."/>
            <person name="Sakai H."/>
            <person name="Sato Y."/>
            <person name="Wilson G."/>
            <person name="Kumar K."/>
            <person name="McCouch S."/>
            <person name="Juretic N."/>
            <person name="Hoen D."/>
            <person name="Wright S."/>
            <person name="Bruskiewich R."/>
            <person name="Bureau T."/>
            <person name="Miyao A."/>
            <person name="Hirochika H."/>
            <person name="Nishikawa T."/>
            <person name="Kadowaki K."/>
            <person name="Sugiura M."/>
            <person name="Burr B."/>
            <person name="Sasaki T."/>
        </authorList>
    </citation>
    <scope>NUCLEOTIDE SEQUENCE [LARGE SCALE GENOMIC DNA]</scope>
    <source>
        <strain evidence="2">cv. Nipponbare</strain>
    </source>
</reference>
<dbReference type="InParanoid" id="A0A0P0VZ10"/>
<name>A0A0P0VZ10_ORYSJ</name>
<dbReference type="AlphaFoldDB" id="A0A0P0VZ10"/>